<evidence type="ECO:0000313" key="2">
    <source>
        <dbReference type="EMBL" id="RIB08667.1"/>
    </source>
</evidence>
<gene>
    <name evidence="2" type="ORF">C2G38_2211024</name>
</gene>
<accession>A0A397UHV8</accession>
<dbReference type="GO" id="GO:0071013">
    <property type="term" value="C:catalytic step 2 spliceosome"/>
    <property type="evidence" value="ECO:0007669"/>
    <property type="project" value="TreeGrafter"/>
</dbReference>
<keyword evidence="3" id="KW-1185">Reference proteome</keyword>
<dbReference type="Proteomes" id="UP000266673">
    <property type="component" value="Unassembled WGS sequence"/>
</dbReference>
<comment type="catalytic activity">
    <reaction evidence="1">
        <text>ATP + H2O = ADP + phosphate + H(+)</text>
        <dbReference type="Rhea" id="RHEA:13065"/>
        <dbReference type="ChEBI" id="CHEBI:15377"/>
        <dbReference type="ChEBI" id="CHEBI:15378"/>
        <dbReference type="ChEBI" id="CHEBI:30616"/>
        <dbReference type="ChEBI" id="CHEBI:43474"/>
        <dbReference type="ChEBI" id="CHEBI:456216"/>
        <dbReference type="EC" id="3.6.4.13"/>
    </reaction>
</comment>
<dbReference type="STRING" id="44941.A0A397UHV8"/>
<dbReference type="InterPro" id="IPR027417">
    <property type="entry name" value="P-loop_NTPase"/>
</dbReference>
<dbReference type="GO" id="GO:0003723">
    <property type="term" value="F:RNA binding"/>
    <property type="evidence" value="ECO:0007669"/>
    <property type="project" value="TreeGrafter"/>
</dbReference>
<dbReference type="SUPFAM" id="SSF52540">
    <property type="entry name" value="P-loop containing nucleoside triphosphate hydrolases"/>
    <property type="match status" value="1"/>
</dbReference>
<dbReference type="PANTHER" id="PTHR18934:SF83">
    <property type="entry name" value="PRE-MRNA-SPLICING FACTOR ATP-DEPENDENT RNA HELICASE DHX16"/>
    <property type="match status" value="1"/>
</dbReference>
<protein>
    <submittedName>
        <fullName evidence="2">Uncharacterized protein</fullName>
    </submittedName>
</protein>
<dbReference type="GO" id="GO:0003724">
    <property type="term" value="F:RNA helicase activity"/>
    <property type="evidence" value="ECO:0007669"/>
    <property type="project" value="UniProtKB-EC"/>
</dbReference>
<dbReference type="PANTHER" id="PTHR18934">
    <property type="entry name" value="ATP-DEPENDENT RNA HELICASE"/>
    <property type="match status" value="1"/>
</dbReference>
<evidence type="ECO:0000313" key="3">
    <source>
        <dbReference type="Proteomes" id="UP000266673"/>
    </source>
</evidence>
<dbReference type="OrthoDB" id="10253254at2759"/>
<dbReference type="EMBL" id="QKWP01001478">
    <property type="protein sequence ID" value="RIB08667.1"/>
    <property type="molecule type" value="Genomic_DNA"/>
</dbReference>
<reference evidence="2 3" key="1">
    <citation type="submission" date="2018-06" db="EMBL/GenBank/DDBJ databases">
        <title>Comparative genomics reveals the genomic features of Rhizophagus irregularis, R. cerebriforme, R. diaphanum and Gigaspora rosea, and their symbiotic lifestyle signature.</title>
        <authorList>
            <person name="Morin E."/>
            <person name="San Clemente H."/>
            <person name="Chen E.C.H."/>
            <person name="De La Providencia I."/>
            <person name="Hainaut M."/>
            <person name="Kuo A."/>
            <person name="Kohler A."/>
            <person name="Murat C."/>
            <person name="Tang N."/>
            <person name="Roy S."/>
            <person name="Loubradou J."/>
            <person name="Henrissat B."/>
            <person name="Grigoriev I.V."/>
            <person name="Corradi N."/>
            <person name="Roux C."/>
            <person name="Martin F.M."/>
        </authorList>
    </citation>
    <scope>NUCLEOTIDE SEQUENCE [LARGE SCALE GENOMIC DNA]</scope>
    <source>
        <strain evidence="2 3">DAOM 194757</strain>
    </source>
</reference>
<comment type="caution">
    <text evidence="2">The sequence shown here is derived from an EMBL/GenBank/DDBJ whole genome shotgun (WGS) entry which is preliminary data.</text>
</comment>
<dbReference type="Gene3D" id="3.40.50.300">
    <property type="entry name" value="P-loop containing nucleotide triphosphate hydrolases"/>
    <property type="match status" value="1"/>
</dbReference>
<sequence>MGQVDPKNLSGQDEIEAVQESLQHTCRVLRSKIYEFMICSIYANLPPDMQSKIFKPPSGARKIILVTNIAETSIAIDGKKHEWNHCWLFYVQKLLLFKDPEELEHAFHNKLEENTISEIQRTNLANAVLALKLYFDNQAWKSNDKDDEIIAKIDEAKQKAKTIEQMHKSLSIFVYRKELLNA</sequence>
<proteinExistence type="predicted"/>
<evidence type="ECO:0000256" key="1">
    <source>
        <dbReference type="ARBA" id="ARBA00047984"/>
    </source>
</evidence>
<dbReference type="AlphaFoldDB" id="A0A397UHV8"/>
<organism evidence="2 3">
    <name type="scientific">Gigaspora rosea</name>
    <dbReference type="NCBI Taxonomy" id="44941"/>
    <lineage>
        <taxon>Eukaryota</taxon>
        <taxon>Fungi</taxon>
        <taxon>Fungi incertae sedis</taxon>
        <taxon>Mucoromycota</taxon>
        <taxon>Glomeromycotina</taxon>
        <taxon>Glomeromycetes</taxon>
        <taxon>Diversisporales</taxon>
        <taxon>Gigasporaceae</taxon>
        <taxon>Gigaspora</taxon>
    </lineage>
</organism>
<name>A0A397UHV8_9GLOM</name>